<dbReference type="SMART" id="SM00490">
    <property type="entry name" value="HELICc"/>
    <property type="match status" value="1"/>
</dbReference>
<feature type="domain" description="Helicase C-terminal" evidence="15">
    <location>
        <begin position="273"/>
        <end position="421"/>
    </location>
</feature>
<dbReference type="EMBL" id="MCFL01000001">
    <property type="protein sequence ID" value="ORZ41220.1"/>
    <property type="molecule type" value="Genomic_DNA"/>
</dbReference>
<evidence type="ECO:0000259" key="14">
    <source>
        <dbReference type="PROSITE" id="PS51192"/>
    </source>
</evidence>
<evidence type="ECO:0000259" key="16">
    <source>
        <dbReference type="PROSITE" id="PS51195"/>
    </source>
</evidence>
<dbReference type="PROSITE" id="PS00039">
    <property type="entry name" value="DEAD_ATP_HELICASE"/>
    <property type="match status" value="1"/>
</dbReference>
<dbReference type="PANTHER" id="PTHR47958">
    <property type="entry name" value="ATP-DEPENDENT RNA HELICASE DBP3"/>
    <property type="match status" value="1"/>
</dbReference>
<evidence type="ECO:0000256" key="7">
    <source>
        <dbReference type="ARBA" id="ARBA00022801"/>
    </source>
</evidence>
<dbReference type="GO" id="GO:0003724">
    <property type="term" value="F:RNA helicase activity"/>
    <property type="evidence" value="ECO:0007669"/>
    <property type="project" value="UniProtKB-EC"/>
</dbReference>
<name>A0A1Y2I2X7_9FUNG</name>
<dbReference type="InterPro" id="IPR044742">
    <property type="entry name" value="DEAD/DEAH_RhlB"/>
</dbReference>
<dbReference type="SUPFAM" id="SSF52540">
    <property type="entry name" value="P-loop containing nucleoside triphosphate hydrolases"/>
    <property type="match status" value="1"/>
</dbReference>
<keyword evidence="5" id="KW-0698">rRNA processing</keyword>
<dbReference type="Proteomes" id="UP000193411">
    <property type="component" value="Unassembled WGS sequence"/>
</dbReference>
<evidence type="ECO:0000256" key="4">
    <source>
        <dbReference type="ARBA" id="ARBA00022517"/>
    </source>
</evidence>
<dbReference type="PROSITE" id="PS51194">
    <property type="entry name" value="HELICASE_CTER"/>
    <property type="match status" value="1"/>
</dbReference>
<dbReference type="FunFam" id="3.40.50.300:FF:000008">
    <property type="entry name" value="ATP-dependent RNA helicase RhlB"/>
    <property type="match status" value="1"/>
</dbReference>
<dbReference type="Pfam" id="PF00270">
    <property type="entry name" value="DEAD"/>
    <property type="match status" value="1"/>
</dbReference>
<dbReference type="Pfam" id="PF00271">
    <property type="entry name" value="Helicase_C"/>
    <property type="match status" value="1"/>
</dbReference>
<feature type="short sequence motif" description="Q motif" evidence="12">
    <location>
        <begin position="29"/>
        <end position="55"/>
    </location>
</feature>
<comment type="function">
    <text evidence="11">ATP-dependent RNA helicase required for 60S ribosomal subunit synthesis. Involved in efficient pre-rRNA processing, predominantly at site A3, which is necessary for the normal formation of 25S and 5.8S rRNAs.</text>
</comment>
<gene>
    <name evidence="17" type="ORF">BCR44DRAFT_1398618</name>
</gene>
<dbReference type="InterPro" id="IPR027417">
    <property type="entry name" value="P-loop_NTPase"/>
</dbReference>
<evidence type="ECO:0000256" key="10">
    <source>
        <dbReference type="ARBA" id="ARBA00023242"/>
    </source>
</evidence>
<protein>
    <recommendedName>
        <fullName evidence="3">RNA helicase</fullName>
        <ecNumber evidence="3">3.6.4.13</ecNumber>
    </recommendedName>
</protein>
<evidence type="ECO:0000256" key="12">
    <source>
        <dbReference type="PROSITE-ProRule" id="PRU00552"/>
    </source>
</evidence>
<dbReference type="PROSITE" id="PS51195">
    <property type="entry name" value="Q_MOTIF"/>
    <property type="match status" value="1"/>
</dbReference>
<evidence type="ECO:0000256" key="9">
    <source>
        <dbReference type="ARBA" id="ARBA00022840"/>
    </source>
</evidence>
<dbReference type="GO" id="GO:0016787">
    <property type="term" value="F:hydrolase activity"/>
    <property type="evidence" value="ECO:0007669"/>
    <property type="project" value="UniProtKB-KW"/>
</dbReference>
<comment type="caution">
    <text evidence="17">The sequence shown here is derived from an EMBL/GenBank/DDBJ whole genome shotgun (WGS) entry which is preliminary data.</text>
</comment>
<evidence type="ECO:0000256" key="11">
    <source>
        <dbReference type="ARBA" id="ARBA00037449"/>
    </source>
</evidence>
<comment type="subcellular location">
    <subcellularLocation>
        <location evidence="1">Nucleus</location>
        <location evidence="1">Nucleolus</location>
    </subcellularLocation>
</comment>
<dbReference type="STRING" id="765915.A0A1Y2I2X7"/>
<feature type="non-terminal residue" evidence="17">
    <location>
        <position position="451"/>
    </location>
</feature>
<evidence type="ECO:0000256" key="1">
    <source>
        <dbReference type="ARBA" id="ARBA00004604"/>
    </source>
</evidence>
<organism evidence="17 18">
    <name type="scientific">Catenaria anguillulae PL171</name>
    <dbReference type="NCBI Taxonomy" id="765915"/>
    <lineage>
        <taxon>Eukaryota</taxon>
        <taxon>Fungi</taxon>
        <taxon>Fungi incertae sedis</taxon>
        <taxon>Blastocladiomycota</taxon>
        <taxon>Blastocladiomycetes</taxon>
        <taxon>Blastocladiales</taxon>
        <taxon>Catenariaceae</taxon>
        <taxon>Catenaria</taxon>
    </lineage>
</organism>
<evidence type="ECO:0000313" key="18">
    <source>
        <dbReference type="Proteomes" id="UP000193411"/>
    </source>
</evidence>
<dbReference type="CDD" id="cd00268">
    <property type="entry name" value="DEADc"/>
    <property type="match status" value="1"/>
</dbReference>
<keyword evidence="7 13" id="KW-0378">Hydrolase</keyword>
<evidence type="ECO:0000313" key="17">
    <source>
        <dbReference type="EMBL" id="ORZ41220.1"/>
    </source>
</evidence>
<dbReference type="InterPro" id="IPR011545">
    <property type="entry name" value="DEAD/DEAH_box_helicase_dom"/>
</dbReference>
<reference evidence="17 18" key="1">
    <citation type="submission" date="2016-07" db="EMBL/GenBank/DDBJ databases">
        <title>Pervasive Adenine N6-methylation of Active Genes in Fungi.</title>
        <authorList>
            <consortium name="DOE Joint Genome Institute"/>
            <person name="Mondo S.J."/>
            <person name="Dannebaum R.O."/>
            <person name="Kuo R.C."/>
            <person name="Labutti K."/>
            <person name="Haridas S."/>
            <person name="Kuo A."/>
            <person name="Salamov A."/>
            <person name="Ahrendt S.R."/>
            <person name="Lipzen A."/>
            <person name="Sullivan W."/>
            <person name="Andreopoulos W.B."/>
            <person name="Clum A."/>
            <person name="Lindquist E."/>
            <person name="Daum C."/>
            <person name="Ramamoorthy G.K."/>
            <person name="Gryganskyi A."/>
            <person name="Culley D."/>
            <person name="Magnuson J.K."/>
            <person name="James T.Y."/>
            <person name="O'Malley M.A."/>
            <person name="Stajich J.E."/>
            <person name="Spatafora J.W."/>
            <person name="Visel A."/>
            <person name="Grigoriev I.V."/>
        </authorList>
    </citation>
    <scope>NUCLEOTIDE SEQUENCE [LARGE SCALE GENOMIC DNA]</scope>
    <source>
        <strain evidence="17 18">PL171</strain>
    </source>
</reference>
<evidence type="ECO:0000256" key="2">
    <source>
        <dbReference type="ARBA" id="ARBA00009334"/>
    </source>
</evidence>
<sequence>MPIADVESYYKEHNMTIEGHEGECFKPLLEFAHAGLPPVVMGALAGFEKPTPIQAASWPIALRTRDLIAIAETGSGKTLGFTIPALVHVRNQLAKAGGKKRAPNAPHVLVVLPTRELAMQVATVTEAAGKACGLKSVCLYGGVPKWEQAKTIAGAHFAVGTPGRLVDLAINDGTLDLSQVSMIVLDEADRMLDLGFEKDIRQLMGAVMDKSKRQTLMFSATWPMGVRKLASEFLVDPVKLTIGDDELAASQTVTQVVEVLKDAQNNPRDKERRLLELLRKYQGNKKSTKVLVFALYKKEAQRLEDCLRRAGYTVEGIHGDKNQGSRTQALQRFRDGVAPVLVATDVAARGLDIPNVEFVINVTFPLTIEDYVHRIGRTGRAGKKGLAHTLFTSHDKAHSGELVNVLKQANQTVPEDLVKFGTTVKRKEHSAYGAFFKEVDANAKGSLVKFD</sequence>
<dbReference type="EC" id="3.6.4.13" evidence="3"/>
<comment type="similarity">
    <text evidence="2">Belongs to the DEAD box helicase family. DDX5/DBP2 subfamily.</text>
</comment>
<keyword evidence="4" id="KW-0690">Ribosome biogenesis</keyword>
<keyword evidence="18" id="KW-1185">Reference proteome</keyword>
<dbReference type="Gene3D" id="3.40.50.300">
    <property type="entry name" value="P-loop containing nucleotide triphosphate hydrolases"/>
    <property type="match status" value="2"/>
</dbReference>
<dbReference type="InterPro" id="IPR014014">
    <property type="entry name" value="RNA_helicase_DEAD_Q_motif"/>
</dbReference>
<keyword evidence="10" id="KW-0539">Nucleus</keyword>
<dbReference type="SMART" id="SM00487">
    <property type="entry name" value="DEXDc"/>
    <property type="match status" value="1"/>
</dbReference>
<dbReference type="AlphaFoldDB" id="A0A1Y2I2X7"/>
<keyword evidence="6 13" id="KW-0547">Nucleotide-binding</keyword>
<feature type="domain" description="DEAD-box RNA helicase Q" evidence="16">
    <location>
        <begin position="29"/>
        <end position="55"/>
    </location>
</feature>
<proteinExistence type="inferred from homology"/>
<evidence type="ECO:0000259" key="15">
    <source>
        <dbReference type="PROSITE" id="PS51194"/>
    </source>
</evidence>
<keyword evidence="8 13" id="KW-0347">Helicase</keyword>
<feature type="domain" description="Helicase ATP-binding" evidence="14">
    <location>
        <begin position="58"/>
        <end position="240"/>
    </location>
</feature>
<dbReference type="InterPro" id="IPR000629">
    <property type="entry name" value="RNA-helicase_DEAD-box_CS"/>
</dbReference>
<dbReference type="GO" id="GO:0005524">
    <property type="term" value="F:ATP binding"/>
    <property type="evidence" value="ECO:0007669"/>
    <property type="project" value="UniProtKB-KW"/>
</dbReference>
<keyword evidence="9 13" id="KW-0067">ATP-binding</keyword>
<evidence type="ECO:0000256" key="6">
    <source>
        <dbReference type="ARBA" id="ARBA00022741"/>
    </source>
</evidence>
<dbReference type="InterPro" id="IPR014001">
    <property type="entry name" value="Helicase_ATP-bd"/>
</dbReference>
<dbReference type="GO" id="GO:0003676">
    <property type="term" value="F:nucleic acid binding"/>
    <property type="evidence" value="ECO:0007669"/>
    <property type="project" value="InterPro"/>
</dbReference>
<dbReference type="OrthoDB" id="196131at2759"/>
<dbReference type="PROSITE" id="PS51192">
    <property type="entry name" value="HELICASE_ATP_BIND_1"/>
    <property type="match status" value="1"/>
</dbReference>
<accession>A0A1Y2I2X7</accession>
<evidence type="ECO:0000256" key="3">
    <source>
        <dbReference type="ARBA" id="ARBA00012552"/>
    </source>
</evidence>
<dbReference type="CDD" id="cd18787">
    <property type="entry name" value="SF2_C_DEAD"/>
    <property type="match status" value="1"/>
</dbReference>
<dbReference type="InterPro" id="IPR001650">
    <property type="entry name" value="Helicase_C-like"/>
</dbReference>
<evidence type="ECO:0000256" key="5">
    <source>
        <dbReference type="ARBA" id="ARBA00022552"/>
    </source>
</evidence>
<evidence type="ECO:0000256" key="13">
    <source>
        <dbReference type="RuleBase" id="RU000492"/>
    </source>
</evidence>
<evidence type="ECO:0000256" key="8">
    <source>
        <dbReference type="ARBA" id="ARBA00022806"/>
    </source>
</evidence>